<dbReference type="RefSeq" id="WP_197673135.1">
    <property type="nucleotide sequence ID" value="NZ_LT629751.1"/>
</dbReference>
<sequence>MSFLITATDLPGANLVANVRLLAGRGWLSLVRAALADLSDLKIMAVREDAGALVIDTTSGSDAQRMRLAEIREASLHVCELCGLPGELVFEGLMDGRPAGWHRTRCPAHRDWRTCPPFPLGQARGLLDRETEAAARRFLSPIADRYDIAGALLYGSRARGTHRPDSDADLAVILRGEHQHFLSAKLAMADVAFDVLLETGILISPLPIWLDEWKHPENYSNPALLHTIAAEGIPVQTEQGNGGTP</sequence>
<keyword evidence="2" id="KW-0808">Transferase</keyword>
<proteinExistence type="predicted"/>
<protein>
    <submittedName>
        <fullName evidence="2">Nucleotidyltransferase domain-containing protein</fullName>
    </submittedName>
</protein>
<dbReference type="AlphaFoldDB" id="A0A1H1MVE6"/>
<name>A0A1H1MVE6_9PSED</name>
<evidence type="ECO:0000313" key="2">
    <source>
        <dbReference type="EMBL" id="SDR90657.1"/>
    </source>
</evidence>
<reference evidence="3" key="1">
    <citation type="submission" date="2016-10" db="EMBL/GenBank/DDBJ databases">
        <authorList>
            <person name="Varghese N."/>
            <person name="Submissions S."/>
        </authorList>
    </citation>
    <scope>NUCLEOTIDE SEQUENCE [LARGE SCALE GENOMIC DNA]</scope>
    <source>
        <strain evidence="3">KCTC 32247</strain>
    </source>
</reference>
<dbReference type="InterPro" id="IPR041633">
    <property type="entry name" value="Polbeta"/>
</dbReference>
<dbReference type="Gene3D" id="3.30.460.10">
    <property type="entry name" value="Beta Polymerase, domain 2"/>
    <property type="match status" value="1"/>
</dbReference>
<dbReference type="Pfam" id="PF18765">
    <property type="entry name" value="Polbeta"/>
    <property type="match status" value="1"/>
</dbReference>
<dbReference type="GO" id="GO:0016740">
    <property type="term" value="F:transferase activity"/>
    <property type="evidence" value="ECO:0007669"/>
    <property type="project" value="UniProtKB-KW"/>
</dbReference>
<accession>A0A1H1MVE6</accession>
<organism evidence="2 3">
    <name type="scientific">Pseudomonas oryzae</name>
    <dbReference type="NCBI Taxonomy" id="1392877"/>
    <lineage>
        <taxon>Bacteria</taxon>
        <taxon>Pseudomonadati</taxon>
        <taxon>Pseudomonadota</taxon>
        <taxon>Gammaproteobacteria</taxon>
        <taxon>Pseudomonadales</taxon>
        <taxon>Pseudomonadaceae</taxon>
        <taxon>Pseudomonas</taxon>
    </lineage>
</organism>
<feature type="domain" description="Polymerase beta nucleotidyltransferase" evidence="1">
    <location>
        <begin position="142"/>
        <end position="180"/>
    </location>
</feature>
<dbReference type="EMBL" id="LT629751">
    <property type="protein sequence ID" value="SDR90657.1"/>
    <property type="molecule type" value="Genomic_DNA"/>
</dbReference>
<dbReference type="InterPro" id="IPR043519">
    <property type="entry name" value="NT_sf"/>
</dbReference>
<evidence type="ECO:0000313" key="3">
    <source>
        <dbReference type="Proteomes" id="UP000243359"/>
    </source>
</evidence>
<gene>
    <name evidence="2" type="ORF">SAMN05216221_0622</name>
</gene>
<dbReference type="SUPFAM" id="SSF81301">
    <property type="entry name" value="Nucleotidyltransferase"/>
    <property type="match status" value="1"/>
</dbReference>
<dbReference type="Proteomes" id="UP000243359">
    <property type="component" value="Chromosome I"/>
</dbReference>
<keyword evidence="3" id="KW-1185">Reference proteome</keyword>
<dbReference type="CDD" id="cd05403">
    <property type="entry name" value="NT_KNTase_like"/>
    <property type="match status" value="1"/>
</dbReference>
<evidence type="ECO:0000259" key="1">
    <source>
        <dbReference type="Pfam" id="PF18765"/>
    </source>
</evidence>
<dbReference type="STRING" id="1392877.SAMN05216221_0622"/>